<reference evidence="11 12" key="1">
    <citation type="journal article" date="2025" name="Microbiol. Resour. Announc.">
        <title>Draft genome sequences for Neonectria magnoliae and Neonectria punicea, canker pathogens of Liriodendron tulipifera and Acer saccharum in West Virginia.</title>
        <authorList>
            <person name="Petronek H.M."/>
            <person name="Kasson M.T."/>
            <person name="Metheny A.M."/>
            <person name="Stauder C.M."/>
            <person name="Lovett B."/>
            <person name="Lynch S.C."/>
            <person name="Garnas J.R."/>
            <person name="Kasson L.R."/>
            <person name="Stajich J.E."/>
        </authorList>
    </citation>
    <scope>NUCLEOTIDE SEQUENCE [LARGE SCALE GENOMIC DNA]</scope>
    <source>
        <strain evidence="11 12">NRRL 64653</strain>
    </source>
</reference>
<dbReference type="EMBL" id="JAZAVJ010000109">
    <property type="protein sequence ID" value="KAK7414159.1"/>
    <property type="molecule type" value="Genomic_DNA"/>
</dbReference>
<dbReference type="Proteomes" id="UP001498476">
    <property type="component" value="Unassembled WGS sequence"/>
</dbReference>
<dbReference type="PROSITE" id="PS00107">
    <property type="entry name" value="PROTEIN_KINASE_ATP"/>
    <property type="match status" value="1"/>
</dbReference>
<evidence type="ECO:0000256" key="1">
    <source>
        <dbReference type="ARBA" id="ARBA00012513"/>
    </source>
</evidence>
<organism evidence="11 12">
    <name type="scientific">Neonectria punicea</name>
    <dbReference type="NCBI Taxonomy" id="979145"/>
    <lineage>
        <taxon>Eukaryota</taxon>
        <taxon>Fungi</taxon>
        <taxon>Dikarya</taxon>
        <taxon>Ascomycota</taxon>
        <taxon>Pezizomycotina</taxon>
        <taxon>Sordariomycetes</taxon>
        <taxon>Hypocreomycetidae</taxon>
        <taxon>Hypocreales</taxon>
        <taxon>Nectriaceae</taxon>
        <taxon>Neonectria</taxon>
    </lineage>
</organism>
<dbReference type="PROSITE" id="PS50011">
    <property type="entry name" value="PROTEIN_KINASE_DOM"/>
    <property type="match status" value="1"/>
</dbReference>
<dbReference type="Gene3D" id="3.30.200.20">
    <property type="entry name" value="Phosphorylase Kinase, domain 1"/>
    <property type="match status" value="1"/>
</dbReference>
<evidence type="ECO:0000313" key="12">
    <source>
        <dbReference type="Proteomes" id="UP001498476"/>
    </source>
</evidence>
<dbReference type="InterPro" id="IPR000719">
    <property type="entry name" value="Prot_kinase_dom"/>
</dbReference>
<comment type="catalytic activity">
    <reaction evidence="8">
        <text>L-seryl-[protein] + ATP = O-phospho-L-seryl-[protein] + ADP + H(+)</text>
        <dbReference type="Rhea" id="RHEA:17989"/>
        <dbReference type="Rhea" id="RHEA-COMP:9863"/>
        <dbReference type="Rhea" id="RHEA-COMP:11604"/>
        <dbReference type="ChEBI" id="CHEBI:15378"/>
        <dbReference type="ChEBI" id="CHEBI:29999"/>
        <dbReference type="ChEBI" id="CHEBI:30616"/>
        <dbReference type="ChEBI" id="CHEBI:83421"/>
        <dbReference type="ChEBI" id="CHEBI:456216"/>
        <dbReference type="EC" id="2.7.11.1"/>
    </reaction>
</comment>
<evidence type="ECO:0000256" key="7">
    <source>
        <dbReference type="ARBA" id="ARBA00047899"/>
    </source>
</evidence>
<sequence>MASFIKLLRNSFHRASPCRTLSFPLHFPSTGFPLVNDSTLLEEEHLDEFKAGQYYPANIGDVYDGKYQVLGKLGFGSTSTVWLARNLQEHAYVALKIYTRDGGDLEEFQVYESLGKGNRSHPGYPHVRTALDAFKLERPGVGGVIHHCLVQKPMWDSWREVVRWNPTGLFSEELLKAGLAKLFLALDYLHSECNIVHTGESSCPSPHLLHSWDMLMNFFGNEDIKADNIMLELVDESVLEAFTQSEMDDPSPRKFVDGAPIYLSRQFGRPRKFGNVVLSDFGAAVRGDQKRNHDAQPNVYRSPEVMLKTEWSYPVDIWNVGVMIWDLFEGRHLFQGNDPEGKGYLTGAHLAESVALLGPPPPDLLRRGKRSSEFFSEDGKWTAGMPIPQSMSLEKSITRLEGEKKEAFLTFVKCMLQWRPEDRKTDRQLYDDPWLRS</sequence>
<dbReference type="PANTHER" id="PTHR47634:SF9">
    <property type="entry name" value="PROTEIN KINASE DOMAIN-CONTAINING PROTEIN-RELATED"/>
    <property type="match status" value="1"/>
</dbReference>
<comment type="caution">
    <text evidence="11">The sequence shown here is derived from an EMBL/GenBank/DDBJ whole genome shotgun (WGS) entry which is preliminary data.</text>
</comment>
<dbReference type="SUPFAM" id="SSF56112">
    <property type="entry name" value="Protein kinase-like (PK-like)"/>
    <property type="match status" value="1"/>
</dbReference>
<gene>
    <name evidence="11" type="ORF">QQX98_006945</name>
</gene>
<dbReference type="Gene3D" id="1.10.510.10">
    <property type="entry name" value="Transferase(Phosphotransferase) domain 1"/>
    <property type="match status" value="1"/>
</dbReference>
<evidence type="ECO:0000259" key="10">
    <source>
        <dbReference type="PROSITE" id="PS50011"/>
    </source>
</evidence>
<keyword evidence="6 9" id="KW-0067">ATP-binding</keyword>
<evidence type="ECO:0000256" key="8">
    <source>
        <dbReference type="ARBA" id="ARBA00048679"/>
    </source>
</evidence>
<dbReference type="EC" id="2.7.11.1" evidence="1"/>
<dbReference type="InterPro" id="IPR051334">
    <property type="entry name" value="SRPK"/>
</dbReference>
<feature type="binding site" evidence="9">
    <location>
        <position position="96"/>
    </location>
    <ligand>
        <name>ATP</name>
        <dbReference type="ChEBI" id="CHEBI:30616"/>
    </ligand>
</feature>
<feature type="domain" description="Protein kinase" evidence="10">
    <location>
        <begin position="67"/>
        <end position="435"/>
    </location>
</feature>
<evidence type="ECO:0000256" key="9">
    <source>
        <dbReference type="PROSITE-ProRule" id="PRU10141"/>
    </source>
</evidence>
<keyword evidence="4 9" id="KW-0547">Nucleotide-binding</keyword>
<evidence type="ECO:0000256" key="2">
    <source>
        <dbReference type="ARBA" id="ARBA00022527"/>
    </source>
</evidence>
<protein>
    <recommendedName>
        <fullName evidence="1">non-specific serine/threonine protein kinase</fullName>
        <ecNumber evidence="1">2.7.11.1</ecNumber>
    </recommendedName>
</protein>
<keyword evidence="5" id="KW-0418">Kinase</keyword>
<keyword evidence="3" id="KW-0808">Transferase</keyword>
<evidence type="ECO:0000256" key="3">
    <source>
        <dbReference type="ARBA" id="ARBA00022679"/>
    </source>
</evidence>
<evidence type="ECO:0000256" key="5">
    <source>
        <dbReference type="ARBA" id="ARBA00022777"/>
    </source>
</evidence>
<keyword evidence="12" id="KW-1185">Reference proteome</keyword>
<keyword evidence="2" id="KW-0723">Serine/threonine-protein kinase</keyword>
<dbReference type="SMART" id="SM00220">
    <property type="entry name" value="S_TKc"/>
    <property type="match status" value="1"/>
</dbReference>
<dbReference type="PANTHER" id="PTHR47634">
    <property type="entry name" value="PROTEIN KINASE DOMAIN-CONTAINING PROTEIN-RELATED"/>
    <property type="match status" value="1"/>
</dbReference>
<evidence type="ECO:0000256" key="6">
    <source>
        <dbReference type="ARBA" id="ARBA00022840"/>
    </source>
</evidence>
<proteinExistence type="predicted"/>
<comment type="catalytic activity">
    <reaction evidence="7">
        <text>L-threonyl-[protein] + ATP = O-phospho-L-threonyl-[protein] + ADP + H(+)</text>
        <dbReference type="Rhea" id="RHEA:46608"/>
        <dbReference type="Rhea" id="RHEA-COMP:11060"/>
        <dbReference type="Rhea" id="RHEA-COMP:11605"/>
        <dbReference type="ChEBI" id="CHEBI:15378"/>
        <dbReference type="ChEBI" id="CHEBI:30013"/>
        <dbReference type="ChEBI" id="CHEBI:30616"/>
        <dbReference type="ChEBI" id="CHEBI:61977"/>
        <dbReference type="ChEBI" id="CHEBI:456216"/>
        <dbReference type="EC" id="2.7.11.1"/>
    </reaction>
</comment>
<dbReference type="InterPro" id="IPR011009">
    <property type="entry name" value="Kinase-like_dom_sf"/>
</dbReference>
<dbReference type="InterPro" id="IPR017441">
    <property type="entry name" value="Protein_kinase_ATP_BS"/>
</dbReference>
<evidence type="ECO:0000256" key="4">
    <source>
        <dbReference type="ARBA" id="ARBA00022741"/>
    </source>
</evidence>
<accession>A0ABR1GZA0</accession>
<evidence type="ECO:0000313" key="11">
    <source>
        <dbReference type="EMBL" id="KAK7414159.1"/>
    </source>
</evidence>
<name>A0ABR1GZA0_9HYPO</name>
<dbReference type="Pfam" id="PF00069">
    <property type="entry name" value="Pkinase"/>
    <property type="match status" value="1"/>
</dbReference>